<dbReference type="InterPro" id="IPR050922">
    <property type="entry name" value="LytR/CpsA/Psr_CW_biosynth"/>
</dbReference>
<dbReference type="PANTHER" id="PTHR33392">
    <property type="entry name" value="POLYISOPRENYL-TEICHOIC ACID--PEPTIDOGLYCAN TEICHOIC ACID TRANSFERASE TAGU"/>
    <property type="match status" value="1"/>
</dbReference>
<dbReference type="EMBL" id="BSRZ01000001">
    <property type="protein sequence ID" value="GLW62211.1"/>
    <property type="molecule type" value="Genomic_DNA"/>
</dbReference>
<feature type="compositionally biased region" description="Polar residues" evidence="2">
    <location>
        <begin position="137"/>
        <end position="147"/>
    </location>
</feature>
<proteinExistence type="inferred from homology"/>
<evidence type="ECO:0000259" key="4">
    <source>
        <dbReference type="Pfam" id="PF03816"/>
    </source>
</evidence>
<dbReference type="InterPro" id="IPR004474">
    <property type="entry name" value="LytR_CpsA_psr"/>
</dbReference>
<keyword evidence="3" id="KW-0472">Membrane</keyword>
<dbReference type="Proteomes" id="UP001165124">
    <property type="component" value="Unassembled WGS sequence"/>
</dbReference>
<comment type="similarity">
    <text evidence="1">Belongs to the LytR/CpsA/Psr (LCP) family.</text>
</comment>
<feature type="compositionally biased region" description="Low complexity" evidence="2">
    <location>
        <begin position="14"/>
        <end position="57"/>
    </location>
</feature>
<evidence type="ECO:0000256" key="2">
    <source>
        <dbReference type="SAM" id="MobiDB-lite"/>
    </source>
</evidence>
<feature type="transmembrane region" description="Helical" evidence="3">
    <location>
        <begin position="307"/>
        <end position="326"/>
    </location>
</feature>
<dbReference type="Pfam" id="PF03816">
    <property type="entry name" value="LytR_cpsA_psr"/>
    <property type="match status" value="1"/>
</dbReference>
<keyword evidence="3" id="KW-1133">Transmembrane helix</keyword>
<feature type="compositionally biased region" description="Basic and acidic residues" evidence="2">
    <location>
        <begin position="73"/>
        <end position="89"/>
    </location>
</feature>
<evidence type="ECO:0000259" key="5">
    <source>
        <dbReference type="Pfam" id="PF13399"/>
    </source>
</evidence>
<feature type="compositionally biased region" description="Low complexity" evidence="2">
    <location>
        <begin position="200"/>
        <end position="220"/>
    </location>
</feature>
<feature type="domain" description="LytR/CpsA/Psr regulator C-terminal" evidence="5">
    <location>
        <begin position="639"/>
        <end position="719"/>
    </location>
</feature>
<feature type="domain" description="Cell envelope-related transcriptional attenuator" evidence="4">
    <location>
        <begin position="381"/>
        <end position="536"/>
    </location>
</feature>
<dbReference type="PANTHER" id="PTHR33392:SF6">
    <property type="entry name" value="POLYISOPRENYL-TEICHOIC ACID--PEPTIDOGLYCAN TEICHOIC ACID TRANSFERASE TAGU"/>
    <property type="match status" value="1"/>
</dbReference>
<dbReference type="Gene3D" id="3.40.630.190">
    <property type="entry name" value="LCP protein"/>
    <property type="match status" value="1"/>
</dbReference>
<evidence type="ECO:0000313" key="7">
    <source>
        <dbReference type="Proteomes" id="UP001165124"/>
    </source>
</evidence>
<evidence type="ECO:0000256" key="1">
    <source>
        <dbReference type="ARBA" id="ARBA00006068"/>
    </source>
</evidence>
<dbReference type="AlphaFoldDB" id="A0A9W6PSI6"/>
<sequence length="744" mass="77391">MSDNDPGRDDLAKDPATSDTPGAAPATSSPGSTAAEGAPGSEPATDSTDTPASADTPEPADTTSTAADDSEPTDAHKTAPRNTTDRDNASDATADDEPTSTKDKNGATTDPSADRKNTPGTSPAAAGTTNAAAASETVGTDKTATDNQADHDNESVSPTSGRSTSPDAKADAETTTAKDKDGASAKEPAEPAATADRKNTPAADTANTAAASEPAASDATADGEATSTKDKDGPTTENTSGTSAAAADATDAGAGSDPSAPDAQTDRDNASGDGETTSAKDKDSTAAEKSAAPADRKKRRRRIWRRVAIGATALVAAAAVGVYWLYADLMGGIEKKDVTDQLGTDRPKKLNKSLNILLIGSDTREGENARYGAAAGLTGARSDTAILLHLSPNRDQAVGISFPRDSMVQIPDCKKEKGGTVPGRFGMLNTAFAFAGPTCTWKTLEKLTGIHIDHFVQVDFAGFKRVVDALGGVEICVDRPVNDPRAELVLKAGKQTVKGEQALGYVRARYTLGNGSDLERIERQQKFMASVVDKATSSEVLTDPAKTYKFLKAVSKSVTTDEDLDFQAMRKLAEGLRGLKAGQVRFVTVPVERYEPDPNRVQWNEERARPLFEAIRHDSELPAEQPPAPKPAVPSPDKVKVTVVDAGAKDARGVARRLRNRGFKVDKKIKKEAEAPESRIIYNPSAEGQASALAAVVPNAVLTADGNAPADHITLVIGRPGVRLAPPAIDKIAGGVKAGKNPCK</sequence>
<evidence type="ECO:0000313" key="6">
    <source>
        <dbReference type="EMBL" id="GLW62211.1"/>
    </source>
</evidence>
<evidence type="ECO:0000256" key="3">
    <source>
        <dbReference type="SAM" id="Phobius"/>
    </source>
</evidence>
<reference evidence="6" key="1">
    <citation type="submission" date="2023-02" db="EMBL/GenBank/DDBJ databases">
        <title>Actinomadura rubrobrunea NBRC 14622.</title>
        <authorList>
            <person name="Ichikawa N."/>
            <person name="Sato H."/>
            <person name="Tonouchi N."/>
        </authorList>
    </citation>
    <scope>NUCLEOTIDE SEQUENCE</scope>
    <source>
        <strain evidence="6">NBRC 14622</strain>
    </source>
</reference>
<feature type="compositionally biased region" description="Low complexity" evidence="2">
    <location>
        <begin position="239"/>
        <end position="257"/>
    </location>
</feature>
<name>A0A9W6PSI6_9ACTN</name>
<comment type="caution">
    <text evidence="6">The sequence shown here is derived from an EMBL/GenBank/DDBJ whole genome shotgun (WGS) entry which is preliminary data.</text>
</comment>
<gene>
    <name evidence="6" type="ORF">Arub01_04550</name>
</gene>
<keyword evidence="3" id="KW-0812">Transmembrane</keyword>
<dbReference type="InterPro" id="IPR027381">
    <property type="entry name" value="LytR/CpsA/Psr_C"/>
</dbReference>
<feature type="compositionally biased region" description="Polar residues" evidence="2">
    <location>
        <begin position="155"/>
        <end position="166"/>
    </location>
</feature>
<organism evidence="6 7">
    <name type="scientific">Actinomadura rubrobrunea</name>
    <dbReference type="NCBI Taxonomy" id="115335"/>
    <lineage>
        <taxon>Bacteria</taxon>
        <taxon>Bacillati</taxon>
        <taxon>Actinomycetota</taxon>
        <taxon>Actinomycetes</taxon>
        <taxon>Streptosporangiales</taxon>
        <taxon>Thermomonosporaceae</taxon>
        <taxon>Actinomadura</taxon>
    </lineage>
</organism>
<keyword evidence="7" id="KW-1185">Reference proteome</keyword>
<feature type="compositionally biased region" description="Basic and acidic residues" evidence="2">
    <location>
        <begin position="1"/>
        <end position="13"/>
    </location>
</feature>
<evidence type="ECO:0008006" key="8">
    <source>
        <dbReference type="Google" id="ProtNLM"/>
    </source>
</evidence>
<accession>A0A9W6PSI6</accession>
<dbReference type="NCBIfam" id="TIGR00350">
    <property type="entry name" value="lytR_cpsA_psr"/>
    <property type="match status" value="1"/>
</dbReference>
<dbReference type="Pfam" id="PF13399">
    <property type="entry name" value="LytR_C"/>
    <property type="match status" value="1"/>
</dbReference>
<feature type="compositionally biased region" description="Basic and acidic residues" evidence="2">
    <location>
        <begin position="168"/>
        <end position="199"/>
    </location>
</feature>
<feature type="region of interest" description="Disordered" evidence="2">
    <location>
        <begin position="1"/>
        <end position="300"/>
    </location>
</feature>
<protein>
    <recommendedName>
        <fullName evidence="8">LytR family transcriptional regulator</fullName>
    </recommendedName>
</protein>
<feature type="compositionally biased region" description="Low complexity" evidence="2">
    <location>
        <begin position="118"/>
        <end position="135"/>
    </location>
</feature>
<dbReference type="RefSeq" id="WP_083951243.1">
    <property type="nucleotide sequence ID" value="NZ_BSRZ01000001.1"/>
</dbReference>